<dbReference type="PROSITE" id="PS51257">
    <property type="entry name" value="PROKAR_LIPOPROTEIN"/>
    <property type="match status" value="1"/>
</dbReference>
<dbReference type="InterPro" id="IPR014553">
    <property type="entry name" value="Aminopept"/>
</dbReference>
<gene>
    <name evidence="2" type="ORF">AQPW35_30860</name>
</gene>
<proteinExistence type="predicted"/>
<dbReference type="GO" id="GO:0004177">
    <property type="term" value="F:aminopeptidase activity"/>
    <property type="evidence" value="ECO:0007669"/>
    <property type="project" value="UniProtKB-KW"/>
</dbReference>
<dbReference type="OrthoDB" id="357991at2"/>
<keyword evidence="3" id="KW-1185">Reference proteome</keyword>
<dbReference type="Pfam" id="PF10023">
    <property type="entry name" value="Aminopep"/>
    <property type="match status" value="1"/>
</dbReference>
<feature type="signal peptide" evidence="1">
    <location>
        <begin position="1"/>
        <end position="17"/>
    </location>
</feature>
<dbReference type="AlphaFoldDB" id="A0A480AW34"/>
<keyword evidence="2" id="KW-0645">Protease</keyword>
<reference evidence="3" key="1">
    <citation type="submission" date="2019-03" db="EMBL/GenBank/DDBJ databases">
        <title>Aquabacterium pictum sp.nov., the first bacteriochlorophyll a-containing freshwater bacterium in the genus Aquabacterium of the class Betaproteobacteria.</title>
        <authorList>
            <person name="Hirose S."/>
            <person name="Tank M."/>
            <person name="Hara E."/>
            <person name="Tamaki H."/>
            <person name="Takaichi S."/>
            <person name="Haruta S."/>
            <person name="Hanada S."/>
        </authorList>
    </citation>
    <scope>NUCLEOTIDE SEQUENCE [LARGE SCALE GENOMIC DNA]</scope>
    <source>
        <strain evidence="3">W35</strain>
    </source>
</reference>
<keyword evidence="2" id="KW-0378">Hydrolase</keyword>
<comment type="caution">
    <text evidence="2">The sequence shown here is derived from an EMBL/GenBank/DDBJ whole genome shotgun (WGS) entry which is preliminary data.</text>
</comment>
<keyword evidence="2" id="KW-0031">Aminopeptidase</keyword>
<protein>
    <submittedName>
        <fullName evidence="2">Aminopeptidase</fullName>
    </submittedName>
</protein>
<feature type="chain" id="PRO_5019853910" evidence="1">
    <location>
        <begin position="18"/>
        <end position="358"/>
    </location>
</feature>
<organism evidence="2 3">
    <name type="scientific">Pseudaquabacterium pictum</name>
    <dbReference type="NCBI Taxonomy" id="2315236"/>
    <lineage>
        <taxon>Bacteria</taxon>
        <taxon>Pseudomonadati</taxon>
        <taxon>Pseudomonadota</taxon>
        <taxon>Betaproteobacteria</taxon>
        <taxon>Burkholderiales</taxon>
        <taxon>Sphaerotilaceae</taxon>
        <taxon>Pseudaquabacterium</taxon>
    </lineage>
</organism>
<evidence type="ECO:0000313" key="2">
    <source>
        <dbReference type="EMBL" id="GCL64005.1"/>
    </source>
</evidence>
<dbReference type="PIRSF" id="PIRSF029285">
    <property type="entry name" value="Aminopept"/>
    <property type="match status" value="1"/>
</dbReference>
<dbReference type="RefSeq" id="WP_137733734.1">
    <property type="nucleotide sequence ID" value="NZ_BJCL01000007.1"/>
</dbReference>
<evidence type="ECO:0000313" key="3">
    <source>
        <dbReference type="Proteomes" id="UP000301751"/>
    </source>
</evidence>
<sequence length="358" mass="38498">MRWAALGSLATMAAALAAVCLGSGCSTVGYYAQSVGGHLDLLQRARPIDDWLADPATPPGLKARLQVAQQARRFAVTDLALPDNASYTRHADLGRSAVVWNVVAAPPLSLNLKTWCYPVMGCVGYRGFFDQAQAEAEGAALRAQGLEVSVYGVPAYSTLGWTNWLGGDPLLNTLVGGSEAFTVRLIFHELAHQQLYVAGDTMFNESYATAVERLGLARWQAATGRSADDPAVAQRAADFRAITLRTRAALAALYASDLDDATKLQHKAGLMAAMRADHAALKARPDGPWAGFSGYDGWFNRANNASLALQAAYDGLVPQFEALFRQQGSDFARFHAEVRRLAALPADQRRAALDQFQP</sequence>
<dbReference type="Proteomes" id="UP000301751">
    <property type="component" value="Unassembled WGS sequence"/>
</dbReference>
<accession>A0A480AW34</accession>
<evidence type="ECO:0000256" key="1">
    <source>
        <dbReference type="SAM" id="SignalP"/>
    </source>
</evidence>
<dbReference type="EMBL" id="BJCL01000007">
    <property type="protein sequence ID" value="GCL64005.1"/>
    <property type="molecule type" value="Genomic_DNA"/>
</dbReference>
<keyword evidence="1" id="KW-0732">Signal</keyword>
<name>A0A480AW34_9BURK</name>